<accession>A0AAE1YEE7</accession>
<feature type="region of interest" description="Disordered" evidence="1">
    <location>
        <begin position="91"/>
        <end position="111"/>
    </location>
</feature>
<sequence>MFSKFEDKGEIDIYINGEVVAKEGEDFEGDMLHGCVNNYVSSLGGEDFDDSDSEYEYKMDEEKDEDEERAGDDWGIEGDLVENVVKKANDEKMGEGRVEDTDVAGARVSDTDGESGLGMRIWFGVMMN</sequence>
<dbReference type="Proteomes" id="UP001293254">
    <property type="component" value="Unassembled WGS sequence"/>
</dbReference>
<name>A0AAE1YEE7_9LAMI</name>
<reference evidence="2" key="1">
    <citation type="submission" date="2020-06" db="EMBL/GenBank/DDBJ databases">
        <authorList>
            <person name="Li T."/>
            <person name="Hu X."/>
            <person name="Zhang T."/>
            <person name="Song X."/>
            <person name="Zhang H."/>
            <person name="Dai N."/>
            <person name="Sheng W."/>
            <person name="Hou X."/>
            <person name="Wei L."/>
        </authorList>
    </citation>
    <scope>NUCLEOTIDE SEQUENCE</scope>
    <source>
        <strain evidence="2">3651</strain>
        <tissue evidence="2">Leaf</tissue>
    </source>
</reference>
<evidence type="ECO:0000313" key="3">
    <source>
        <dbReference type="Proteomes" id="UP001293254"/>
    </source>
</evidence>
<gene>
    <name evidence="2" type="ORF">Salat_1156300</name>
</gene>
<evidence type="ECO:0000313" key="2">
    <source>
        <dbReference type="EMBL" id="KAK4428565.1"/>
    </source>
</evidence>
<feature type="compositionally biased region" description="Basic and acidic residues" evidence="1">
    <location>
        <begin position="91"/>
        <end position="100"/>
    </location>
</feature>
<dbReference type="EMBL" id="JACGWO010000004">
    <property type="protein sequence ID" value="KAK4428565.1"/>
    <property type="molecule type" value="Genomic_DNA"/>
</dbReference>
<organism evidence="2 3">
    <name type="scientific">Sesamum alatum</name>
    <dbReference type="NCBI Taxonomy" id="300844"/>
    <lineage>
        <taxon>Eukaryota</taxon>
        <taxon>Viridiplantae</taxon>
        <taxon>Streptophyta</taxon>
        <taxon>Embryophyta</taxon>
        <taxon>Tracheophyta</taxon>
        <taxon>Spermatophyta</taxon>
        <taxon>Magnoliopsida</taxon>
        <taxon>eudicotyledons</taxon>
        <taxon>Gunneridae</taxon>
        <taxon>Pentapetalae</taxon>
        <taxon>asterids</taxon>
        <taxon>lamiids</taxon>
        <taxon>Lamiales</taxon>
        <taxon>Pedaliaceae</taxon>
        <taxon>Sesamum</taxon>
    </lineage>
</organism>
<proteinExistence type="predicted"/>
<reference evidence="2" key="2">
    <citation type="journal article" date="2024" name="Plant">
        <title>Genomic evolution and insights into agronomic trait innovations of Sesamum species.</title>
        <authorList>
            <person name="Miao H."/>
            <person name="Wang L."/>
            <person name="Qu L."/>
            <person name="Liu H."/>
            <person name="Sun Y."/>
            <person name="Le M."/>
            <person name="Wang Q."/>
            <person name="Wei S."/>
            <person name="Zheng Y."/>
            <person name="Lin W."/>
            <person name="Duan Y."/>
            <person name="Cao H."/>
            <person name="Xiong S."/>
            <person name="Wang X."/>
            <person name="Wei L."/>
            <person name="Li C."/>
            <person name="Ma Q."/>
            <person name="Ju M."/>
            <person name="Zhao R."/>
            <person name="Li G."/>
            <person name="Mu C."/>
            <person name="Tian Q."/>
            <person name="Mei H."/>
            <person name="Zhang T."/>
            <person name="Gao T."/>
            <person name="Zhang H."/>
        </authorList>
    </citation>
    <scope>NUCLEOTIDE SEQUENCE</scope>
    <source>
        <strain evidence="2">3651</strain>
    </source>
</reference>
<keyword evidence="3" id="KW-1185">Reference proteome</keyword>
<comment type="caution">
    <text evidence="2">The sequence shown here is derived from an EMBL/GenBank/DDBJ whole genome shotgun (WGS) entry which is preliminary data.</text>
</comment>
<evidence type="ECO:0000256" key="1">
    <source>
        <dbReference type="SAM" id="MobiDB-lite"/>
    </source>
</evidence>
<protein>
    <submittedName>
        <fullName evidence="2">Uncharacterized protein</fullName>
    </submittedName>
</protein>
<dbReference type="AlphaFoldDB" id="A0AAE1YEE7"/>